<dbReference type="InterPro" id="IPR002994">
    <property type="entry name" value="Surf1/Shy1"/>
</dbReference>
<dbReference type="GO" id="GO:0005886">
    <property type="term" value="C:plasma membrane"/>
    <property type="evidence" value="ECO:0007669"/>
    <property type="project" value="UniProtKB-SubCell"/>
</dbReference>
<feature type="transmembrane region" description="Helical" evidence="6">
    <location>
        <begin position="212"/>
        <end position="233"/>
    </location>
</feature>
<evidence type="ECO:0000313" key="8">
    <source>
        <dbReference type="Proteomes" id="UP000193083"/>
    </source>
</evidence>
<keyword evidence="6" id="KW-1003">Cell membrane</keyword>
<dbReference type="CDD" id="cd06662">
    <property type="entry name" value="SURF1"/>
    <property type="match status" value="1"/>
</dbReference>
<name>A0A1X7N3U7_9HYPH</name>
<dbReference type="InterPro" id="IPR045214">
    <property type="entry name" value="Surf1/Surf4"/>
</dbReference>
<protein>
    <recommendedName>
        <fullName evidence="6">SURF1-like protein</fullName>
    </recommendedName>
</protein>
<comment type="subcellular location">
    <subcellularLocation>
        <location evidence="6">Cell membrane</location>
        <topology evidence="6">Multi-pass membrane protein</topology>
    </subcellularLocation>
    <subcellularLocation>
        <location evidence="1">Membrane</location>
    </subcellularLocation>
</comment>
<dbReference type="PANTHER" id="PTHR23427">
    <property type="entry name" value="SURFEIT LOCUS PROTEIN"/>
    <property type="match status" value="1"/>
</dbReference>
<dbReference type="EMBL" id="FXBL01000004">
    <property type="protein sequence ID" value="SMH31519.1"/>
    <property type="molecule type" value="Genomic_DNA"/>
</dbReference>
<organism evidence="7 8">
    <name type="scientific">Mesorhizobium australicum</name>
    <dbReference type="NCBI Taxonomy" id="536018"/>
    <lineage>
        <taxon>Bacteria</taxon>
        <taxon>Pseudomonadati</taxon>
        <taxon>Pseudomonadota</taxon>
        <taxon>Alphaproteobacteria</taxon>
        <taxon>Hyphomicrobiales</taxon>
        <taxon>Phyllobacteriaceae</taxon>
        <taxon>Mesorhizobium</taxon>
    </lineage>
</organism>
<accession>A0A1X7N3U7</accession>
<evidence type="ECO:0000256" key="4">
    <source>
        <dbReference type="ARBA" id="ARBA00022989"/>
    </source>
</evidence>
<evidence type="ECO:0000256" key="2">
    <source>
        <dbReference type="ARBA" id="ARBA00007165"/>
    </source>
</evidence>
<dbReference type="Pfam" id="PF02104">
    <property type="entry name" value="SURF1"/>
    <property type="match status" value="1"/>
</dbReference>
<evidence type="ECO:0000256" key="3">
    <source>
        <dbReference type="ARBA" id="ARBA00022692"/>
    </source>
</evidence>
<dbReference type="Proteomes" id="UP000193083">
    <property type="component" value="Unassembled WGS sequence"/>
</dbReference>
<proteinExistence type="inferred from homology"/>
<evidence type="ECO:0000256" key="1">
    <source>
        <dbReference type="ARBA" id="ARBA00004370"/>
    </source>
</evidence>
<keyword evidence="3 6" id="KW-0812">Transmembrane</keyword>
<dbReference type="OrthoDB" id="6079986at2"/>
<dbReference type="RefSeq" id="WP_085463299.1">
    <property type="nucleotide sequence ID" value="NZ_FXBL01000004.1"/>
</dbReference>
<comment type="caution">
    <text evidence="6">Lacks conserved residue(s) required for the propagation of feature annotation.</text>
</comment>
<dbReference type="PANTHER" id="PTHR23427:SF2">
    <property type="entry name" value="SURFEIT LOCUS PROTEIN 1"/>
    <property type="match status" value="1"/>
</dbReference>
<evidence type="ECO:0000313" key="7">
    <source>
        <dbReference type="EMBL" id="SMH31519.1"/>
    </source>
</evidence>
<dbReference type="AlphaFoldDB" id="A0A1X7N3U7"/>
<reference evidence="7 8" key="1">
    <citation type="submission" date="2017-04" db="EMBL/GenBank/DDBJ databases">
        <authorList>
            <person name="Afonso C.L."/>
            <person name="Miller P.J."/>
            <person name="Scott M.A."/>
            <person name="Spackman E."/>
            <person name="Goraichik I."/>
            <person name="Dimitrov K.M."/>
            <person name="Suarez D.L."/>
            <person name="Swayne D.E."/>
        </authorList>
    </citation>
    <scope>NUCLEOTIDE SEQUENCE [LARGE SCALE GENOMIC DNA]</scope>
    <source>
        <strain evidence="7 8">B5P</strain>
    </source>
</reference>
<keyword evidence="8" id="KW-1185">Reference proteome</keyword>
<evidence type="ECO:0000256" key="6">
    <source>
        <dbReference type="RuleBase" id="RU363076"/>
    </source>
</evidence>
<keyword evidence="4 6" id="KW-1133">Transmembrane helix</keyword>
<gene>
    <name evidence="7" type="ORF">SAMN02982922_1182</name>
</gene>
<dbReference type="PROSITE" id="PS50895">
    <property type="entry name" value="SURF1"/>
    <property type="match status" value="1"/>
</dbReference>
<evidence type="ECO:0000256" key="5">
    <source>
        <dbReference type="ARBA" id="ARBA00023136"/>
    </source>
</evidence>
<sequence>MTARPPASVLLITAAALVCAALLCALGVWQVQRLQWKLDLIARVDARVSAAPVAPPGSAAWDRVDAASAEYLRVRATGRFLHDRETLVQAVTDLGSGYWVMTPVVTDQGFTILVNRGFVTPELRDPETRSEGAAGSETTVTGLLRLSEPGGGFLRDNDPGNGRWYSRDVAAIAAAQRLDHTAPYFIDADATPNPGGWPVGGLTRISFSNNHLVYAITWFGLALMALAGGWFVLKDWRRRESGKPMEPPGGMVSEPGSAP</sequence>
<comment type="similarity">
    <text evidence="2 6">Belongs to the SURF1 family.</text>
</comment>
<keyword evidence="5 6" id="KW-0472">Membrane</keyword>